<evidence type="ECO:0000259" key="2">
    <source>
        <dbReference type="Pfam" id="PF12937"/>
    </source>
</evidence>
<dbReference type="Pfam" id="PF00415">
    <property type="entry name" value="RCC1"/>
    <property type="match status" value="2"/>
</dbReference>
<dbReference type="Proteomes" id="UP000078561">
    <property type="component" value="Unassembled WGS sequence"/>
</dbReference>
<dbReference type="AlphaFoldDB" id="A0A168QK15"/>
<dbReference type="SUPFAM" id="SSF50985">
    <property type="entry name" value="RCC1/BLIP-II"/>
    <property type="match status" value="1"/>
</dbReference>
<dbReference type="Pfam" id="PF13540">
    <property type="entry name" value="RCC1_2"/>
    <property type="match status" value="1"/>
</dbReference>
<evidence type="ECO:0000313" key="4">
    <source>
        <dbReference type="Proteomes" id="UP000078561"/>
    </source>
</evidence>
<dbReference type="GO" id="GO:0005737">
    <property type="term" value="C:cytoplasm"/>
    <property type="evidence" value="ECO:0007669"/>
    <property type="project" value="TreeGrafter"/>
</dbReference>
<dbReference type="GO" id="GO:0005085">
    <property type="term" value="F:guanyl-nucleotide exchange factor activity"/>
    <property type="evidence" value="ECO:0007669"/>
    <property type="project" value="TreeGrafter"/>
</dbReference>
<accession>A0A168QK15</accession>
<reference evidence="3" key="1">
    <citation type="submission" date="2016-04" db="EMBL/GenBank/DDBJ databases">
        <authorList>
            <person name="Evans L.H."/>
            <person name="Alamgir A."/>
            <person name="Owens N."/>
            <person name="Weber N.D."/>
            <person name="Virtaneva K."/>
            <person name="Barbian K."/>
            <person name="Babar A."/>
            <person name="Rosenke K."/>
        </authorList>
    </citation>
    <scope>NUCLEOTIDE SEQUENCE [LARGE SCALE GENOMIC DNA]</scope>
    <source>
        <strain evidence="3">CBS 101.48</strain>
    </source>
</reference>
<dbReference type="PANTHER" id="PTHR45982">
    <property type="entry name" value="REGULATOR OF CHROMOSOME CONDENSATION"/>
    <property type="match status" value="1"/>
</dbReference>
<feature type="domain" description="F-box" evidence="2">
    <location>
        <begin position="6"/>
        <end position="52"/>
    </location>
</feature>
<dbReference type="InterPro" id="IPR051553">
    <property type="entry name" value="Ran_GTPase-activating"/>
</dbReference>
<proteinExistence type="predicted"/>
<evidence type="ECO:0000313" key="3">
    <source>
        <dbReference type="EMBL" id="SAM04914.1"/>
    </source>
</evidence>
<dbReference type="InterPro" id="IPR009091">
    <property type="entry name" value="RCC1/BLIP-II"/>
</dbReference>
<dbReference type="PRINTS" id="PR00633">
    <property type="entry name" value="RCCNDNSATION"/>
</dbReference>
<dbReference type="Gene3D" id="2.130.10.30">
    <property type="entry name" value="Regulator of chromosome condensation 1/beta-lactamase-inhibitor protein II"/>
    <property type="match status" value="2"/>
</dbReference>
<keyword evidence="4" id="KW-1185">Reference proteome</keyword>
<feature type="repeat" description="RCC1" evidence="1">
    <location>
        <begin position="78"/>
        <end position="139"/>
    </location>
</feature>
<feature type="repeat" description="RCC1" evidence="1">
    <location>
        <begin position="419"/>
        <end position="473"/>
    </location>
</feature>
<dbReference type="Pfam" id="PF12937">
    <property type="entry name" value="F-box-like"/>
    <property type="match status" value="1"/>
</dbReference>
<dbReference type="InterPro" id="IPR036047">
    <property type="entry name" value="F-box-like_dom_sf"/>
</dbReference>
<dbReference type="InterPro" id="IPR001810">
    <property type="entry name" value="F-box_dom"/>
</dbReference>
<gene>
    <name evidence="3" type="primary">ABSGL_10780.1 scaffold 12033</name>
</gene>
<dbReference type="PROSITE" id="PS00626">
    <property type="entry name" value="RCC1_2"/>
    <property type="match status" value="1"/>
</dbReference>
<dbReference type="STRING" id="4829.A0A168QK15"/>
<dbReference type="PANTHER" id="PTHR45982:SF3">
    <property type="entry name" value="F-BOX PROTEIN POF9"/>
    <property type="match status" value="1"/>
</dbReference>
<dbReference type="PROSITE" id="PS50012">
    <property type="entry name" value="RCC1_3"/>
    <property type="match status" value="3"/>
</dbReference>
<sequence>MSCSAISDLPTDVLLYNILSNLDAPSLARLSETSRLFSALCQDELLWKHLVMKDYHIPLDASFRQLGWKNLYSRLNDSKVYTWGENADRRLGHSDAEMGEGRFFNSFAVSTPVELTTLRGKNIVDIVAGGWSFHALDKHGRVWMWGTMQQEANRSRSLGRRLVREPTLVEFPPNTHIVSISAGRSHAIALDENGNVWHWSNIWRPQRVYLPSDLENPTVVQVTANWGNSSVLTGSGHLVVVPLPRMVPPSEPGDLPDLLLDSATTVVFGLDLLHRDDTLQRAQPLASDDDERLSRPVLEGDHIVQVAGMEHHTLALSRFGRIYRIDVSTATPSLATTSYVIEYLHFGAPATQQEDNQRSHLHRFISASFHSFAVYTLDGQVMLGKHDDPYDHQPKVISNHGFCKVSFGDYHFGALTNQGDLLTWGAFSAGALGHGNTHGDDVLEEPHKVAAFENMYVFAIGFGGWHSGVLAIPKDY</sequence>
<dbReference type="InParanoid" id="A0A168QK15"/>
<dbReference type="SUPFAM" id="SSF81383">
    <property type="entry name" value="F-box domain"/>
    <property type="match status" value="1"/>
</dbReference>
<dbReference type="OMA" id="FPYLDAK"/>
<dbReference type="Gene3D" id="1.20.1280.50">
    <property type="match status" value="1"/>
</dbReference>
<protein>
    <recommendedName>
        <fullName evidence="2">F-box domain-containing protein</fullName>
    </recommendedName>
</protein>
<dbReference type="OrthoDB" id="61110at2759"/>
<dbReference type="FunCoup" id="A0A168QK15">
    <property type="interactions" value="415"/>
</dbReference>
<organism evidence="3">
    <name type="scientific">Absidia glauca</name>
    <name type="common">Pin mould</name>
    <dbReference type="NCBI Taxonomy" id="4829"/>
    <lineage>
        <taxon>Eukaryota</taxon>
        <taxon>Fungi</taxon>
        <taxon>Fungi incertae sedis</taxon>
        <taxon>Mucoromycota</taxon>
        <taxon>Mucoromycotina</taxon>
        <taxon>Mucoromycetes</taxon>
        <taxon>Mucorales</taxon>
        <taxon>Cunninghamellaceae</taxon>
        <taxon>Absidia</taxon>
    </lineage>
</organism>
<feature type="repeat" description="RCC1" evidence="1">
    <location>
        <begin position="140"/>
        <end position="193"/>
    </location>
</feature>
<dbReference type="EMBL" id="LT554417">
    <property type="protein sequence ID" value="SAM04914.1"/>
    <property type="molecule type" value="Genomic_DNA"/>
</dbReference>
<evidence type="ECO:0000256" key="1">
    <source>
        <dbReference type="PROSITE-ProRule" id="PRU00235"/>
    </source>
</evidence>
<name>A0A168QK15_ABSGL</name>
<dbReference type="InterPro" id="IPR000408">
    <property type="entry name" value="Reg_chr_condens"/>
</dbReference>